<dbReference type="PROSITE" id="PS50011">
    <property type="entry name" value="PROTEIN_KINASE_DOM"/>
    <property type="match status" value="1"/>
</dbReference>
<dbReference type="EMBL" id="QPFP01000021">
    <property type="protein sequence ID" value="TEB30802.1"/>
    <property type="molecule type" value="Genomic_DNA"/>
</dbReference>
<keyword evidence="1" id="KW-0597">Phosphoprotein</keyword>
<keyword evidence="9" id="KW-1185">Reference proteome</keyword>
<feature type="compositionally biased region" description="Polar residues" evidence="6">
    <location>
        <begin position="485"/>
        <end position="502"/>
    </location>
</feature>
<dbReference type="InterPro" id="IPR008271">
    <property type="entry name" value="Ser/Thr_kinase_AS"/>
</dbReference>
<evidence type="ECO:0000256" key="6">
    <source>
        <dbReference type="SAM" id="MobiDB-lite"/>
    </source>
</evidence>
<dbReference type="GO" id="GO:0031032">
    <property type="term" value="P:actomyosin structure organization"/>
    <property type="evidence" value="ECO:0007669"/>
    <property type="project" value="TreeGrafter"/>
</dbReference>
<feature type="compositionally biased region" description="Acidic residues" evidence="6">
    <location>
        <begin position="867"/>
        <end position="882"/>
    </location>
</feature>
<feature type="compositionally biased region" description="Polar residues" evidence="6">
    <location>
        <begin position="924"/>
        <end position="933"/>
    </location>
</feature>
<dbReference type="GO" id="GO:0005737">
    <property type="term" value="C:cytoplasm"/>
    <property type="evidence" value="ECO:0007669"/>
    <property type="project" value="TreeGrafter"/>
</dbReference>
<dbReference type="PANTHER" id="PTHR22988:SF71">
    <property type="entry name" value="CITRON RHO-INTERACTING KINASE"/>
    <property type="match status" value="1"/>
</dbReference>
<dbReference type="GO" id="GO:0005524">
    <property type="term" value="F:ATP binding"/>
    <property type="evidence" value="ECO:0007669"/>
    <property type="project" value="InterPro"/>
</dbReference>
<feature type="region of interest" description="Disordered" evidence="6">
    <location>
        <begin position="420"/>
        <end position="439"/>
    </location>
</feature>
<evidence type="ECO:0000256" key="5">
    <source>
        <dbReference type="SAM" id="Coils"/>
    </source>
</evidence>
<dbReference type="InterPro" id="IPR011009">
    <property type="entry name" value="Kinase-like_dom_sf"/>
</dbReference>
<keyword evidence="8" id="KW-0418">Kinase</keyword>
<accession>A0A4Y7TB35</accession>
<reference evidence="8 9" key="1">
    <citation type="journal article" date="2019" name="Nat. Ecol. Evol.">
        <title>Megaphylogeny resolves global patterns of mushroom evolution.</title>
        <authorList>
            <person name="Varga T."/>
            <person name="Krizsan K."/>
            <person name="Foldi C."/>
            <person name="Dima B."/>
            <person name="Sanchez-Garcia M."/>
            <person name="Sanchez-Ramirez S."/>
            <person name="Szollosi G.J."/>
            <person name="Szarkandi J.G."/>
            <person name="Papp V."/>
            <person name="Albert L."/>
            <person name="Andreopoulos W."/>
            <person name="Angelini C."/>
            <person name="Antonin V."/>
            <person name="Barry K.W."/>
            <person name="Bougher N.L."/>
            <person name="Buchanan P."/>
            <person name="Buyck B."/>
            <person name="Bense V."/>
            <person name="Catcheside P."/>
            <person name="Chovatia M."/>
            <person name="Cooper J."/>
            <person name="Damon W."/>
            <person name="Desjardin D."/>
            <person name="Finy P."/>
            <person name="Geml J."/>
            <person name="Haridas S."/>
            <person name="Hughes K."/>
            <person name="Justo A."/>
            <person name="Karasinski D."/>
            <person name="Kautmanova I."/>
            <person name="Kiss B."/>
            <person name="Kocsube S."/>
            <person name="Kotiranta H."/>
            <person name="LaButti K.M."/>
            <person name="Lechner B.E."/>
            <person name="Liimatainen K."/>
            <person name="Lipzen A."/>
            <person name="Lukacs Z."/>
            <person name="Mihaltcheva S."/>
            <person name="Morgado L.N."/>
            <person name="Niskanen T."/>
            <person name="Noordeloos M.E."/>
            <person name="Ohm R.A."/>
            <person name="Ortiz-Santana B."/>
            <person name="Ovrebo C."/>
            <person name="Racz N."/>
            <person name="Riley R."/>
            <person name="Savchenko A."/>
            <person name="Shiryaev A."/>
            <person name="Soop K."/>
            <person name="Spirin V."/>
            <person name="Szebenyi C."/>
            <person name="Tomsovsky M."/>
            <person name="Tulloss R.E."/>
            <person name="Uehling J."/>
            <person name="Grigoriev I.V."/>
            <person name="Vagvolgyi C."/>
            <person name="Papp T."/>
            <person name="Martin F.M."/>
            <person name="Miettinen O."/>
            <person name="Hibbett D.S."/>
            <person name="Nagy L.G."/>
        </authorList>
    </citation>
    <scope>NUCLEOTIDE SEQUENCE [LARGE SCALE GENOMIC DNA]</scope>
    <source>
        <strain evidence="8 9">FP101781</strain>
    </source>
</reference>
<dbReference type="GO" id="GO:0004674">
    <property type="term" value="F:protein serine/threonine kinase activity"/>
    <property type="evidence" value="ECO:0007669"/>
    <property type="project" value="UniProtKB-EC"/>
</dbReference>
<dbReference type="PANTHER" id="PTHR22988">
    <property type="entry name" value="MYOTONIC DYSTROPHY S/T KINASE-RELATED"/>
    <property type="match status" value="1"/>
</dbReference>
<feature type="region of interest" description="Disordered" evidence="6">
    <location>
        <begin position="703"/>
        <end position="757"/>
    </location>
</feature>
<protein>
    <submittedName>
        <fullName evidence="8">Kinase-like protein</fullName>
    </submittedName>
</protein>
<feature type="coiled-coil region" evidence="5">
    <location>
        <begin position="938"/>
        <end position="965"/>
    </location>
</feature>
<evidence type="ECO:0000256" key="1">
    <source>
        <dbReference type="ARBA" id="ARBA00022553"/>
    </source>
</evidence>
<name>A0A4Y7TB35_COPMI</name>
<organism evidence="8 9">
    <name type="scientific">Coprinellus micaceus</name>
    <name type="common">Glistening ink-cap mushroom</name>
    <name type="synonym">Coprinus micaceus</name>
    <dbReference type="NCBI Taxonomy" id="71717"/>
    <lineage>
        <taxon>Eukaryota</taxon>
        <taxon>Fungi</taxon>
        <taxon>Dikarya</taxon>
        <taxon>Basidiomycota</taxon>
        <taxon>Agaricomycotina</taxon>
        <taxon>Agaricomycetes</taxon>
        <taxon>Agaricomycetidae</taxon>
        <taxon>Agaricales</taxon>
        <taxon>Agaricineae</taxon>
        <taxon>Psathyrellaceae</taxon>
        <taxon>Coprinellus</taxon>
    </lineage>
</organism>
<comment type="caution">
    <text evidence="8">The sequence shown here is derived from an EMBL/GenBank/DDBJ whole genome shotgun (WGS) entry which is preliminary data.</text>
</comment>
<dbReference type="Pfam" id="PF00069">
    <property type="entry name" value="Pkinase"/>
    <property type="match status" value="1"/>
</dbReference>
<sequence length="971" mass="106553">MSTSWRQRKKRLCALVNSRGDEDADGTAVDRLMHGQSVIGKTSKTAEIDELRFQDKDLQVAGTLEYGQFGVIDVVTCRLDNRVYARKSIEKSFALRTREQCSPQTERDVLLRATLTDSPWAPHLLAAYQMPTHLHLVMDYAEGGTLWDVLESSPLDGKVPESDLRWWAPQTVSAIHWCHSQGFAHRDIKPHNFVLTKEAHVLLIDFGSAAPLLPPGPDGSRRLAKQYCLVPCGTCDYISPEILKAHEEALVALEMEDEEISRAREDEENAEGYGMETDWWSLGAMLYEMVYGVAPFFANEIRHTYQKIVNHEKSLKFPAQVEVSADLRDFLQGLLTDPEKRLGRRSITQITEHFLFEGVDWPNLASELAPETLHLPQFTYNEPKADPAESPQHHAQSQSQEAYSQGFAFSALFQSSRGSTTPALKSSRGSAASPVPASGRGYDSPAISFLRSTVTPHRSSSSRDDPSSAFIGFSWGPKLDAFPNESPSTTGTSPFASLATTTPKPLRTPAMLGPAAWNALPITSSNGLLTPGYPRVVSTPGPNPLHYMTPVRAFSYSPGTVTGMDTIRRTSTLRRTAPRRTVSDREAMKQLVEAVEMSARKKVLESGRKPRILTSFSLRSTDLSAAAVETKVNTRLNSAGTSTTNGGTVRKELRFFPTPTRIPVSDYNSSFYTDPSIVPKSRLAPLDLEPYARPITRVGHYHDGQAGYYSASDAEEGTESEGPPSPSPTPRPGSAMSRRSGTPTLTGGILSGRVRSGSASSTGGLLAPWSASGFSSSGVLATSSLHGRRRSNSGSGFPSIISASESADARNASTIRVGLSFERSGTRTSHRERERAPSGLKRMSTSFVSVSIADDSDRDTYTSGSESESDGGGETTEMDVEGDQTQLFVEGDEGKDLGWERSGEQEDEIYDHEPPKTEEEESSRSLTAHTSMASEKLLEDLTKRHRRMMLDIGELEQRLEQVSRNVRLQFR</sequence>
<dbReference type="STRING" id="71717.A0A4Y7TB35"/>
<dbReference type="InterPro" id="IPR050839">
    <property type="entry name" value="Rho-assoc_Ser/Thr_Kinase"/>
</dbReference>
<feature type="compositionally biased region" description="Basic and acidic residues" evidence="6">
    <location>
        <begin position="892"/>
        <end position="904"/>
    </location>
</feature>
<dbReference type="PROSITE" id="PS00108">
    <property type="entry name" value="PROTEIN_KINASE_ST"/>
    <property type="match status" value="1"/>
</dbReference>
<dbReference type="SUPFAM" id="SSF56112">
    <property type="entry name" value="Protein kinase-like (PK-like)"/>
    <property type="match status" value="1"/>
</dbReference>
<feature type="region of interest" description="Disordered" evidence="6">
    <location>
        <begin position="820"/>
        <end position="934"/>
    </location>
</feature>
<evidence type="ECO:0000256" key="2">
    <source>
        <dbReference type="ARBA" id="ARBA00038271"/>
    </source>
</evidence>
<feature type="region of interest" description="Disordered" evidence="6">
    <location>
        <begin position="380"/>
        <end position="401"/>
    </location>
</feature>
<evidence type="ECO:0000313" key="9">
    <source>
        <dbReference type="Proteomes" id="UP000298030"/>
    </source>
</evidence>
<keyword evidence="8" id="KW-0808">Transferase</keyword>
<feature type="domain" description="Protein kinase" evidence="7">
    <location>
        <begin position="58"/>
        <end position="356"/>
    </location>
</feature>
<comment type="catalytic activity">
    <reaction evidence="4">
        <text>L-seryl-[protein] + ATP = O-phospho-L-seryl-[protein] + ADP + H(+)</text>
        <dbReference type="Rhea" id="RHEA:17989"/>
        <dbReference type="Rhea" id="RHEA-COMP:9863"/>
        <dbReference type="Rhea" id="RHEA-COMP:11604"/>
        <dbReference type="ChEBI" id="CHEBI:15378"/>
        <dbReference type="ChEBI" id="CHEBI:29999"/>
        <dbReference type="ChEBI" id="CHEBI:30616"/>
        <dbReference type="ChEBI" id="CHEBI:83421"/>
        <dbReference type="ChEBI" id="CHEBI:456216"/>
        <dbReference type="EC" id="2.7.11.1"/>
    </reaction>
</comment>
<dbReference type="SMART" id="SM00220">
    <property type="entry name" value="S_TKc"/>
    <property type="match status" value="1"/>
</dbReference>
<dbReference type="AlphaFoldDB" id="A0A4Y7TB35"/>
<gene>
    <name evidence="8" type="ORF">FA13DRAFT_1733234</name>
</gene>
<dbReference type="Proteomes" id="UP000298030">
    <property type="component" value="Unassembled WGS sequence"/>
</dbReference>
<feature type="compositionally biased region" description="Polar residues" evidence="6">
    <location>
        <begin position="420"/>
        <end position="430"/>
    </location>
</feature>
<dbReference type="Gene3D" id="1.10.510.10">
    <property type="entry name" value="Transferase(Phosphotransferase) domain 1"/>
    <property type="match status" value="1"/>
</dbReference>
<evidence type="ECO:0000256" key="3">
    <source>
        <dbReference type="ARBA" id="ARBA00047899"/>
    </source>
</evidence>
<dbReference type="GO" id="GO:0005856">
    <property type="term" value="C:cytoskeleton"/>
    <property type="evidence" value="ECO:0007669"/>
    <property type="project" value="TreeGrafter"/>
</dbReference>
<evidence type="ECO:0000313" key="8">
    <source>
        <dbReference type="EMBL" id="TEB30802.1"/>
    </source>
</evidence>
<dbReference type="InterPro" id="IPR000719">
    <property type="entry name" value="Prot_kinase_dom"/>
</dbReference>
<keyword evidence="5" id="KW-0175">Coiled coil</keyword>
<dbReference type="Gene3D" id="3.30.200.20">
    <property type="entry name" value="Phosphorylase Kinase, domain 1"/>
    <property type="match status" value="1"/>
</dbReference>
<evidence type="ECO:0000256" key="4">
    <source>
        <dbReference type="ARBA" id="ARBA00048679"/>
    </source>
</evidence>
<evidence type="ECO:0000259" key="7">
    <source>
        <dbReference type="PROSITE" id="PS50011"/>
    </source>
</evidence>
<dbReference type="OrthoDB" id="3359639at2759"/>
<comment type="catalytic activity">
    <reaction evidence="3">
        <text>L-threonyl-[protein] + ATP = O-phospho-L-threonyl-[protein] + ADP + H(+)</text>
        <dbReference type="Rhea" id="RHEA:46608"/>
        <dbReference type="Rhea" id="RHEA-COMP:11060"/>
        <dbReference type="Rhea" id="RHEA-COMP:11605"/>
        <dbReference type="ChEBI" id="CHEBI:15378"/>
        <dbReference type="ChEBI" id="CHEBI:30013"/>
        <dbReference type="ChEBI" id="CHEBI:30616"/>
        <dbReference type="ChEBI" id="CHEBI:61977"/>
        <dbReference type="ChEBI" id="CHEBI:456216"/>
        <dbReference type="EC" id="2.7.11.1"/>
    </reaction>
</comment>
<feature type="region of interest" description="Disordered" evidence="6">
    <location>
        <begin position="481"/>
        <end position="502"/>
    </location>
</feature>
<comment type="similarity">
    <text evidence="2">Belongs to the protein kinase superfamily. STE Ser/Thr protein kinase family. COT1 subfamily.</text>
</comment>
<proteinExistence type="inferred from homology"/>